<feature type="compositionally biased region" description="Low complexity" evidence="1">
    <location>
        <begin position="52"/>
        <end position="71"/>
    </location>
</feature>
<evidence type="ECO:0000313" key="3">
    <source>
        <dbReference type="Proteomes" id="UP000236547"/>
    </source>
</evidence>
<name>A0ABX4W9G0_VIBDI</name>
<evidence type="ECO:0000313" key="2">
    <source>
        <dbReference type="EMBL" id="PNH99344.1"/>
    </source>
</evidence>
<sequence>MPRYDKTGPQGNGPRTGRGMGLSRGEDQTRMSDGESCKRIRRRQRMRNACEAGPNCNRRGNAGAGNSRRAGQNVQGSQGVRRRNNVQEQGRNAVGQGRIGFVDFE</sequence>
<keyword evidence="3" id="KW-1185">Reference proteome</keyword>
<evidence type="ECO:0000256" key="1">
    <source>
        <dbReference type="SAM" id="MobiDB-lite"/>
    </source>
</evidence>
<gene>
    <name evidence="2" type="ORF">C1O25_17235</name>
</gene>
<accession>A0ABX4W9G0</accession>
<feature type="compositionally biased region" description="Gly residues" evidence="1">
    <location>
        <begin position="10"/>
        <end position="22"/>
    </location>
</feature>
<reference evidence="2 3" key="1">
    <citation type="submission" date="2018-01" db="EMBL/GenBank/DDBJ databases">
        <title>Draft genome sequences of six Vibrio diazotrophicus strains isolated from deep-sea sediments of the Baltic Sea.</title>
        <authorList>
            <person name="Castillo D."/>
            <person name="Vandieken V."/>
            <person name="Chiang O."/>
            <person name="Middelboe M."/>
        </authorList>
    </citation>
    <scope>NUCLEOTIDE SEQUENCE [LARGE SCALE GENOMIC DNA]</scope>
    <source>
        <strain evidence="2 3">65.10M</strain>
    </source>
</reference>
<feature type="compositionally biased region" description="Basic and acidic residues" evidence="1">
    <location>
        <begin position="24"/>
        <end position="38"/>
    </location>
</feature>
<comment type="caution">
    <text evidence="2">The sequence shown here is derived from an EMBL/GenBank/DDBJ whole genome shotgun (WGS) entry which is preliminary data.</text>
</comment>
<feature type="region of interest" description="Disordered" evidence="1">
    <location>
        <begin position="1"/>
        <end position="105"/>
    </location>
</feature>
<organism evidence="2 3">
    <name type="scientific">Vibrio diazotrophicus</name>
    <dbReference type="NCBI Taxonomy" id="685"/>
    <lineage>
        <taxon>Bacteria</taxon>
        <taxon>Pseudomonadati</taxon>
        <taxon>Pseudomonadota</taxon>
        <taxon>Gammaproteobacteria</taxon>
        <taxon>Vibrionales</taxon>
        <taxon>Vibrionaceae</taxon>
        <taxon>Vibrio</taxon>
    </lineage>
</organism>
<dbReference type="RefSeq" id="WP_102969264.1">
    <property type="nucleotide sequence ID" value="NZ_POSM01000030.1"/>
</dbReference>
<dbReference type="Proteomes" id="UP000236547">
    <property type="component" value="Unassembled WGS sequence"/>
</dbReference>
<dbReference type="EMBL" id="POSM01000030">
    <property type="protein sequence ID" value="PNH99344.1"/>
    <property type="molecule type" value="Genomic_DNA"/>
</dbReference>
<protein>
    <submittedName>
        <fullName evidence="2">Uncharacterized protein</fullName>
    </submittedName>
</protein>
<proteinExistence type="predicted"/>